<keyword evidence="2" id="KW-1185">Reference proteome</keyword>
<evidence type="ECO:0000313" key="2">
    <source>
        <dbReference type="Proteomes" id="UP001369082"/>
    </source>
</evidence>
<proteinExistence type="predicted"/>
<evidence type="ECO:0000313" key="1">
    <source>
        <dbReference type="EMBL" id="MEL0628568.1"/>
    </source>
</evidence>
<accession>A0ABU9GMM8</accession>
<sequence>MNVISSTEAWVKSVIVKYNICPFAKREMDRGSIRYIEEKSPEVEQVLEALMKECQFLDENEETETTLLILSEACTDFEDFLDLVYLSNHFLQMNRYEGVYQLAHFHPQYCFEGDAQEAASNYTNRSPFPTLHIIRESSMERAIEAHPDIDGIPDRNIAFLNKKGSAFFTDLLASCYLNK</sequence>
<dbReference type="RefSeq" id="WP_341596579.1">
    <property type="nucleotide sequence ID" value="NZ_JBAKAZ010000007.1"/>
</dbReference>
<organism evidence="1 2">
    <name type="scientific">Psychromonas aquatilis</name>
    <dbReference type="NCBI Taxonomy" id="2005072"/>
    <lineage>
        <taxon>Bacteria</taxon>
        <taxon>Pseudomonadati</taxon>
        <taxon>Pseudomonadota</taxon>
        <taxon>Gammaproteobacteria</taxon>
        <taxon>Alteromonadales</taxon>
        <taxon>Psychromonadaceae</taxon>
        <taxon>Psychromonas</taxon>
    </lineage>
</organism>
<dbReference type="Pfam" id="PF07209">
    <property type="entry name" value="DUF1415"/>
    <property type="match status" value="1"/>
</dbReference>
<reference evidence="1 2" key="1">
    <citation type="submission" date="2024-02" db="EMBL/GenBank/DDBJ databases">
        <title>Bacteria isolated from the canopy kelp, Nereocystis luetkeana.</title>
        <authorList>
            <person name="Pfister C.A."/>
            <person name="Younker I.T."/>
            <person name="Light S.H."/>
        </authorList>
    </citation>
    <scope>NUCLEOTIDE SEQUENCE [LARGE SCALE GENOMIC DNA]</scope>
    <source>
        <strain evidence="1 2">TI.1.05</strain>
    </source>
</reference>
<dbReference type="InterPro" id="IPR009858">
    <property type="entry name" value="DUF1415"/>
</dbReference>
<name>A0ABU9GMM8_9GAMM</name>
<gene>
    <name evidence="1" type="ORF">V6256_03015</name>
</gene>
<dbReference type="Proteomes" id="UP001369082">
    <property type="component" value="Unassembled WGS sequence"/>
</dbReference>
<dbReference type="EMBL" id="JBAKAZ010000007">
    <property type="protein sequence ID" value="MEL0628568.1"/>
    <property type="molecule type" value="Genomic_DNA"/>
</dbReference>
<comment type="caution">
    <text evidence="1">The sequence shown here is derived from an EMBL/GenBank/DDBJ whole genome shotgun (WGS) entry which is preliminary data.</text>
</comment>
<protein>
    <submittedName>
        <fullName evidence="1">DUF1415 domain-containing protein</fullName>
    </submittedName>
</protein>